<dbReference type="EMBL" id="UZAL01035178">
    <property type="protein sequence ID" value="VDP67105.1"/>
    <property type="molecule type" value="Genomic_DNA"/>
</dbReference>
<proteinExistence type="predicted"/>
<reference evidence="2 3" key="1">
    <citation type="submission" date="2018-11" db="EMBL/GenBank/DDBJ databases">
        <authorList>
            <consortium name="Pathogen Informatics"/>
        </authorList>
    </citation>
    <scope>NUCLEOTIDE SEQUENCE [LARGE SCALE GENOMIC DNA]</scope>
    <source>
        <strain>Denwood</strain>
        <strain evidence="3">Zambia</strain>
    </source>
</reference>
<evidence type="ECO:0000256" key="1">
    <source>
        <dbReference type="SAM" id="MobiDB-lite"/>
    </source>
</evidence>
<evidence type="ECO:0000313" key="2">
    <source>
        <dbReference type="EMBL" id="VDP67105.1"/>
    </source>
</evidence>
<keyword evidence="3" id="KW-1185">Reference proteome</keyword>
<evidence type="ECO:0000313" key="3">
    <source>
        <dbReference type="Proteomes" id="UP000269396"/>
    </source>
</evidence>
<sequence>MIELSGKLHLDESRDAFSITMCRAALPSSFGRSLLATHSKNCSVISQLSPNFNGANNHDDIFERSGIALVISQGPGHTVHINPPTNISSILQNISSQTTPTGHVQSGSGSTGNTDSSSSGNILLTIKHLQAASAVLTTAHAHGDVLDSSWIIFLTTMQFDLSVINNNTNNDNCSICYPSWQRHPVYGQDGRAVQGVQIAVHSVSVGSNATADTNLSPQIPWIFSDGCRRFQCLVNNLPSSIHYP</sequence>
<dbReference type="AlphaFoldDB" id="A0A183PKK8"/>
<gene>
    <name evidence="2" type="ORF">SMTD_LOCUS14894</name>
</gene>
<protein>
    <submittedName>
        <fullName evidence="2">Uncharacterized protein</fullName>
    </submittedName>
</protein>
<feature type="region of interest" description="Disordered" evidence="1">
    <location>
        <begin position="97"/>
        <end position="116"/>
    </location>
</feature>
<name>A0A183PKK8_9TREM</name>
<organism evidence="2 3">
    <name type="scientific">Schistosoma mattheei</name>
    <dbReference type="NCBI Taxonomy" id="31246"/>
    <lineage>
        <taxon>Eukaryota</taxon>
        <taxon>Metazoa</taxon>
        <taxon>Spiralia</taxon>
        <taxon>Lophotrochozoa</taxon>
        <taxon>Platyhelminthes</taxon>
        <taxon>Trematoda</taxon>
        <taxon>Digenea</taxon>
        <taxon>Strigeidida</taxon>
        <taxon>Schistosomatoidea</taxon>
        <taxon>Schistosomatidae</taxon>
        <taxon>Schistosoma</taxon>
    </lineage>
</organism>
<dbReference type="STRING" id="31246.A0A183PKK8"/>
<accession>A0A183PKK8</accession>
<feature type="compositionally biased region" description="Low complexity" evidence="1">
    <location>
        <begin position="106"/>
        <end position="116"/>
    </location>
</feature>
<dbReference type="Proteomes" id="UP000269396">
    <property type="component" value="Unassembled WGS sequence"/>
</dbReference>